<reference evidence="1" key="1">
    <citation type="journal article" date="2021" name="Microorganisms">
        <title>Acidisoma silvae sp. nov. and Acidisomacellulosilytica sp. nov., Two Acidophilic Bacteria Isolated from Decaying Wood, Hydrolyzing Cellulose and Producing Poly-3-hydroxybutyrate.</title>
        <authorList>
            <person name="Mieszkin S."/>
            <person name="Pouder E."/>
            <person name="Uroz S."/>
            <person name="Simon-Colin C."/>
            <person name="Alain K."/>
        </authorList>
    </citation>
    <scope>NUCLEOTIDE SEQUENCE</scope>
    <source>
        <strain evidence="1">HW T2.11</strain>
    </source>
</reference>
<evidence type="ECO:0000313" key="2">
    <source>
        <dbReference type="Proteomes" id="UP000708298"/>
    </source>
</evidence>
<dbReference type="Proteomes" id="UP000708298">
    <property type="component" value="Unassembled WGS sequence"/>
</dbReference>
<dbReference type="RefSeq" id="WP_227322206.1">
    <property type="nucleotide sequence ID" value="NZ_JAESVB010000006.1"/>
</dbReference>
<organism evidence="1 2">
    <name type="scientific">Acidisoma silvae</name>
    <dbReference type="NCBI Taxonomy" id="2802396"/>
    <lineage>
        <taxon>Bacteria</taxon>
        <taxon>Pseudomonadati</taxon>
        <taxon>Pseudomonadota</taxon>
        <taxon>Alphaproteobacteria</taxon>
        <taxon>Acetobacterales</taxon>
        <taxon>Acidocellaceae</taxon>
        <taxon>Acidisoma</taxon>
    </lineage>
</organism>
<dbReference type="AlphaFoldDB" id="A0A964DZK3"/>
<gene>
    <name evidence="1" type="ORF">ASILVAE211_15280</name>
</gene>
<comment type="caution">
    <text evidence="1">The sequence shown here is derived from an EMBL/GenBank/DDBJ whole genome shotgun (WGS) entry which is preliminary data.</text>
</comment>
<reference evidence="1" key="2">
    <citation type="submission" date="2021-01" db="EMBL/GenBank/DDBJ databases">
        <authorList>
            <person name="Mieszkin S."/>
            <person name="Pouder E."/>
            <person name="Alain K."/>
        </authorList>
    </citation>
    <scope>NUCLEOTIDE SEQUENCE</scope>
    <source>
        <strain evidence="1">HW T2.11</strain>
    </source>
</reference>
<sequence length="67" mass="7460">MWLDSSLNKGAIESQPAIGLYDEKDDIAPGDLLIVDGIEIAIAVADDDFMRFRGKNLDYESGRFVLR</sequence>
<protein>
    <submittedName>
        <fullName evidence="1">Uncharacterized protein</fullName>
    </submittedName>
</protein>
<dbReference type="EMBL" id="JAESVB010000006">
    <property type="protein sequence ID" value="MCB8876555.1"/>
    <property type="molecule type" value="Genomic_DNA"/>
</dbReference>
<keyword evidence="2" id="KW-1185">Reference proteome</keyword>
<accession>A0A964DZK3</accession>
<evidence type="ECO:0000313" key="1">
    <source>
        <dbReference type="EMBL" id="MCB8876555.1"/>
    </source>
</evidence>
<name>A0A964DZK3_9PROT</name>
<proteinExistence type="predicted"/>